<comment type="caution">
    <text evidence="1">The sequence shown here is derived from an EMBL/GenBank/DDBJ whole genome shotgun (WGS) entry which is preliminary data.</text>
</comment>
<evidence type="ECO:0000313" key="1">
    <source>
        <dbReference type="EMBL" id="KAK9013221.1"/>
    </source>
</evidence>
<gene>
    <name evidence="1" type="ORF">V6N11_041239</name>
</gene>
<keyword evidence="2" id="KW-1185">Reference proteome</keyword>
<name>A0ABR2RK95_9ROSI</name>
<organism evidence="1 2">
    <name type="scientific">Hibiscus sabdariffa</name>
    <name type="common">roselle</name>
    <dbReference type="NCBI Taxonomy" id="183260"/>
    <lineage>
        <taxon>Eukaryota</taxon>
        <taxon>Viridiplantae</taxon>
        <taxon>Streptophyta</taxon>
        <taxon>Embryophyta</taxon>
        <taxon>Tracheophyta</taxon>
        <taxon>Spermatophyta</taxon>
        <taxon>Magnoliopsida</taxon>
        <taxon>eudicotyledons</taxon>
        <taxon>Gunneridae</taxon>
        <taxon>Pentapetalae</taxon>
        <taxon>rosids</taxon>
        <taxon>malvids</taxon>
        <taxon>Malvales</taxon>
        <taxon>Malvaceae</taxon>
        <taxon>Malvoideae</taxon>
        <taxon>Hibiscus</taxon>
    </lineage>
</organism>
<proteinExistence type="predicted"/>
<sequence>MFNSNLGINSYQLLLTMHKTCIGYPSFKRWSNDGDGDGDGVGNGATSACEVKAMRLEKSLEELYIVERAVNRARVFEMIGGKPAS</sequence>
<protein>
    <submittedName>
        <fullName evidence="1">Uncharacterized protein</fullName>
    </submittedName>
</protein>
<dbReference type="EMBL" id="JBBPBN010000022">
    <property type="protein sequence ID" value="KAK9013221.1"/>
    <property type="molecule type" value="Genomic_DNA"/>
</dbReference>
<accession>A0ABR2RK95</accession>
<evidence type="ECO:0000313" key="2">
    <source>
        <dbReference type="Proteomes" id="UP001396334"/>
    </source>
</evidence>
<dbReference type="Proteomes" id="UP001396334">
    <property type="component" value="Unassembled WGS sequence"/>
</dbReference>
<reference evidence="1 2" key="1">
    <citation type="journal article" date="2024" name="G3 (Bethesda)">
        <title>Genome assembly of Hibiscus sabdariffa L. provides insights into metabolisms of medicinal natural products.</title>
        <authorList>
            <person name="Kim T."/>
        </authorList>
    </citation>
    <scope>NUCLEOTIDE SEQUENCE [LARGE SCALE GENOMIC DNA]</scope>
    <source>
        <strain evidence="1">TK-2024</strain>
        <tissue evidence="1">Old leaves</tissue>
    </source>
</reference>